<dbReference type="EMBL" id="LWMN01000017">
    <property type="protein sequence ID" value="OAQ54938.1"/>
    <property type="molecule type" value="Genomic_DNA"/>
</dbReference>
<organism evidence="8 9">
    <name type="scientific">Enterococcus thailandicus</name>
    <dbReference type="NCBI Taxonomy" id="417368"/>
    <lineage>
        <taxon>Bacteria</taxon>
        <taxon>Bacillati</taxon>
        <taxon>Bacillota</taxon>
        <taxon>Bacilli</taxon>
        <taxon>Lactobacillales</taxon>
        <taxon>Enterococcaceae</taxon>
        <taxon>Enterococcus</taxon>
    </lineage>
</organism>
<dbReference type="EMBL" id="BJUG01000001">
    <property type="protein sequence ID" value="GEK36030.1"/>
    <property type="molecule type" value="Genomic_DNA"/>
</dbReference>
<protein>
    <submittedName>
        <fullName evidence="8">Manganese ABC transporter substrate-binding protein</fullName>
    </submittedName>
    <submittedName>
        <fullName evidence="7">Metal ABC transporter substrate-binding protein</fullName>
    </submittedName>
</protein>
<name>A0A179ENV8_ENTTH</name>
<evidence type="ECO:0000256" key="6">
    <source>
        <dbReference type="SAM" id="SignalP"/>
    </source>
</evidence>
<sequence length="310" mass="34528">MKKSKLLILLFALGIFLVGCSAKSEKSEQTKDGKLTVVATNSILADMAKEVGKDKVTIHSIVPVGTDPHEYEVLPEDIKKASDAKVILYNGLNLETGNGWFNNLMETAKKVEDEDYFAVSREVEPLYLTSAGQETQADPHAWLDVSNGIKYVEEITRILSEKDPENKEVYEKNSQEYRKKLESLDQQAKESFATISEEKKLLVTSEGAFKYFSKAYQLPAAYIWEINTESQGTPDQMSAIIDQVKASKVPGLFVESSVDPRSMERVSKETGVPIAEKLFTDSVAKSGETGDSYYGMMKWNIEAIHDGLSK</sequence>
<evidence type="ECO:0000313" key="9">
    <source>
        <dbReference type="Proteomes" id="UP000078516"/>
    </source>
</evidence>
<keyword evidence="2 5" id="KW-0813">Transport</keyword>
<keyword evidence="4 6" id="KW-0732">Signal</keyword>
<dbReference type="InterPro" id="IPR006128">
    <property type="entry name" value="Lipoprotein_PsaA-like"/>
</dbReference>
<dbReference type="GeneID" id="77486403"/>
<dbReference type="InterPro" id="IPR006129">
    <property type="entry name" value="AdhesinB"/>
</dbReference>
<feature type="chain" id="PRO_5044057470" evidence="6">
    <location>
        <begin position="23"/>
        <end position="310"/>
    </location>
</feature>
<dbReference type="PRINTS" id="PR00690">
    <property type="entry name" value="ADHESNFAMILY"/>
</dbReference>
<evidence type="ECO:0000256" key="3">
    <source>
        <dbReference type="ARBA" id="ARBA00022723"/>
    </source>
</evidence>
<dbReference type="GO" id="GO:0046872">
    <property type="term" value="F:metal ion binding"/>
    <property type="evidence" value="ECO:0007669"/>
    <property type="project" value="UniProtKB-KW"/>
</dbReference>
<evidence type="ECO:0000256" key="4">
    <source>
        <dbReference type="ARBA" id="ARBA00022729"/>
    </source>
</evidence>
<dbReference type="GO" id="GO:0030313">
    <property type="term" value="C:cell envelope"/>
    <property type="evidence" value="ECO:0007669"/>
    <property type="project" value="UniProtKB-SubCell"/>
</dbReference>
<comment type="caution">
    <text evidence="8">The sequence shown here is derived from an EMBL/GenBank/DDBJ whole genome shotgun (WGS) entry which is preliminary data.</text>
</comment>
<dbReference type="InterPro" id="IPR006127">
    <property type="entry name" value="ZnuA-like"/>
</dbReference>
<dbReference type="Gene3D" id="3.40.50.1980">
    <property type="entry name" value="Nitrogenase molybdenum iron protein domain"/>
    <property type="match status" value="2"/>
</dbReference>
<dbReference type="PANTHER" id="PTHR42953">
    <property type="entry name" value="HIGH-AFFINITY ZINC UPTAKE SYSTEM PROTEIN ZNUA-RELATED"/>
    <property type="match status" value="1"/>
</dbReference>
<dbReference type="PROSITE" id="PS51257">
    <property type="entry name" value="PROKAR_LIPOPROTEIN"/>
    <property type="match status" value="1"/>
</dbReference>
<dbReference type="SUPFAM" id="SSF53807">
    <property type="entry name" value="Helical backbone' metal receptor"/>
    <property type="match status" value="1"/>
</dbReference>
<dbReference type="RefSeq" id="WP_067485370.1">
    <property type="nucleotide sequence ID" value="NZ_BJUG01000001.1"/>
</dbReference>
<dbReference type="KEGG" id="eth:CK496_01970"/>
<comment type="similarity">
    <text evidence="5">Belongs to the bacterial solute-binding protein 9 family.</text>
</comment>
<keyword evidence="3" id="KW-0479">Metal-binding</keyword>
<dbReference type="OrthoDB" id="9793396at2"/>
<dbReference type="CDD" id="cd01137">
    <property type="entry name" value="PsaA"/>
    <property type="match status" value="1"/>
</dbReference>
<evidence type="ECO:0000313" key="7">
    <source>
        <dbReference type="EMBL" id="GEK36030.1"/>
    </source>
</evidence>
<dbReference type="Proteomes" id="UP000078516">
    <property type="component" value="Unassembled WGS sequence"/>
</dbReference>
<dbReference type="AlphaFoldDB" id="A0A179ENV8"/>
<accession>A0A179ENV8</accession>
<proteinExistence type="inferred from homology"/>
<dbReference type="GO" id="GO:0030001">
    <property type="term" value="P:metal ion transport"/>
    <property type="evidence" value="ECO:0007669"/>
    <property type="project" value="InterPro"/>
</dbReference>
<comment type="subcellular location">
    <subcellularLocation>
        <location evidence="1">Cell envelope</location>
    </subcellularLocation>
</comment>
<reference evidence="7 10" key="2">
    <citation type="submission" date="2019-07" db="EMBL/GenBank/DDBJ databases">
        <title>Whole genome shotgun sequence of Enterococcus thailandicus NBRC 101867.</title>
        <authorList>
            <person name="Hosoyama A."/>
            <person name="Uohara A."/>
            <person name="Ohji S."/>
            <person name="Ichikawa N."/>
        </authorList>
    </citation>
    <scope>NUCLEOTIDE SEQUENCE [LARGE SCALE GENOMIC DNA]</scope>
    <source>
        <strain evidence="7 10">NBRC 101867</strain>
    </source>
</reference>
<dbReference type="PRINTS" id="PR00691">
    <property type="entry name" value="ADHESINB"/>
</dbReference>
<dbReference type="PANTHER" id="PTHR42953:SF1">
    <property type="entry name" value="METAL-BINDING PROTEIN HI_0362-RELATED"/>
    <property type="match status" value="1"/>
</dbReference>
<reference evidence="8 9" key="1">
    <citation type="submission" date="2016-04" db="EMBL/GenBank/DDBJ databases">
        <title>Draft genome of an Enterococcus thailandicus strain isolated from bovine feces.</title>
        <authorList>
            <person name="Beukers A.G."/>
            <person name="Zaheer R."/>
            <person name="Goji N."/>
            <person name="Cook S.R."/>
            <person name="Amoako K."/>
            <person name="Chaves A.V."/>
            <person name="Ward M.P."/>
            <person name="Mcallister T.A."/>
        </authorList>
    </citation>
    <scope>NUCLEOTIDE SEQUENCE [LARGE SCALE GENOMIC DNA]</scope>
    <source>
        <strain evidence="8 9">F0711D 46</strain>
    </source>
</reference>
<evidence type="ECO:0000256" key="2">
    <source>
        <dbReference type="ARBA" id="ARBA00022448"/>
    </source>
</evidence>
<gene>
    <name evidence="7" type="primary">psaA</name>
    <name evidence="8" type="ORF">A6E74_11235</name>
    <name evidence="7" type="ORF">ETH01_03170</name>
</gene>
<evidence type="ECO:0000256" key="5">
    <source>
        <dbReference type="RuleBase" id="RU003512"/>
    </source>
</evidence>
<dbReference type="InterPro" id="IPR050492">
    <property type="entry name" value="Bact_metal-bind_prot9"/>
</dbReference>
<evidence type="ECO:0000256" key="1">
    <source>
        <dbReference type="ARBA" id="ARBA00004196"/>
    </source>
</evidence>
<keyword evidence="9" id="KW-1185">Reference proteome</keyword>
<evidence type="ECO:0000313" key="10">
    <source>
        <dbReference type="Proteomes" id="UP000321361"/>
    </source>
</evidence>
<dbReference type="Pfam" id="PF01297">
    <property type="entry name" value="ZnuA"/>
    <property type="match status" value="1"/>
</dbReference>
<evidence type="ECO:0000313" key="8">
    <source>
        <dbReference type="EMBL" id="OAQ54938.1"/>
    </source>
</evidence>
<feature type="signal peptide" evidence="6">
    <location>
        <begin position="1"/>
        <end position="22"/>
    </location>
</feature>
<dbReference type="GO" id="GO:0007155">
    <property type="term" value="P:cell adhesion"/>
    <property type="evidence" value="ECO:0007669"/>
    <property type="project" value="InterPro"/>
</dbReference>
<dbReference type="Proteomes" id="UP000321361">
    <property type="component" value="Unassembled WGS sequence"/>
</dbReference>